<dbReference type="EMBL" id="QJKD01000006">
    <property type="protein sequence ID" value="PXX52890.1"/>
    <property type="molecule type" value="Genomic_DNA"/>
</dbReference>
<dbReference type="PANTHER" id="PTHR10000">
    <property type="entry name" value="PHOSPHOSERINE PHOSPHATASE"/>
    <property type="match status" value="1"/>
</dbReference>
<dbReference type="SFLD" id="SFLDS00003">
    <property type="entry name" value="Haloacid_Dehalogenase"/>
    <property type="match status" value="1"/>
</dbReference>
<dbReference type="Pfam" id="PF08282">
    <property type="entry name" value="Hydrolase_3"/>
    <property type="match status" value="1"/>
</dbReference>
<evidence type="ECO:0000313" key="2">
    <source>
        <dbReference type="Proteomes" id="UP000248057"/>
    </source>
</evidence>
<evidence type="ECO:0008006" key="3">
    <source>
        <dbReference type="Google" id="ProtNLM"/>
    </source>
</evidence>
<dbReference type="InterPro" id="IPR000150">
    <property type="entry name" value="Cof"/>
</dbReference>
<comment type="caution">
    <text evidence="1">The sequence shown here is derived from an EMBL/GenBank/DDBJ whole genome shotgun (WGS) entry which is preliminary data.</text>
</comment>
<evidence type="ECO:0000313" key="1">
    <source>
        <dbReference type="EMBL" id="PXX52890.1"/>
    </source>
</evidence>
<dbReference type="InterPro" id="IPR023214">
    <property type="entry name" value="HAD_sf"/>
</dbReference>
<dbReference type="NCBIfam" id="TIGR00099">
    <property type="entry name" value="Cof-subfamily"/>
    <property type="match status" value="1"/>
</dbReference>
<gene>
    <name evidence="1" type="ORF">DFR60_1068</name>
</gene>
<sequence>MGKTIKLVVSDIDGTIMTGREPFPEILAEAVKDLAMRGIGFTFASGRLPCRINPYMAAMNLKAPVIACNGTLLYDGEQIIKSHRFRIGLLRPMVRKALDLDMTVLYAVKGTEYCVKETEAVKRKWKERGTYHEIREIREEEWEKLLVDKVNIMDERERVGELEDEVLALREEVSTTHYGQQGLEIVKAGYSKATGLREIAEYLGLELGEIMAVGDNENDNELLQIAGIGVAVANAEPDTKQWADYVTEAAGAAGVVEAITRFCV</sequence>
<protein>
    <recommendedName>
        <fullName evidence="3">Cof subfamily protein (Haloacid dehalogenase superfamily)/HAD superfamily hydrolase (TIGR01484 family)</fullName>
    </recommendedName>
</protein>
<dbReference type="InterPro" id="IPR036412">
    <property type="entry name" value="HAD-like_sf"/>
</dbReference>
<dbReference type="NCBIfam" id="TIGR01484">
    <property type="entry name" value="HAD-SF-IIB"/>
    <property type="match status" value="1"/>
</dbReference>
<name>A0A2V3Y410_9FIRM</name>
<dbReference type="InterPro" id="IPR006379">
    <property type="entry name" value="HAD-SF_hydro_IIB"/>
</dbReference>
<dbReference type="Gene3D" id="3.40.50.1000">
    <property type="entry name" value="HAD superfamily/HAD-like"/>
    <property type="match status" value="1"/>
</dbReference>
<dbReference type="GeneID" id="86061766"/>
<reference evidence="1 2" key="1">
    <citation type="submission" date="2018-05" db="EMBL/GenBank/DDBJ databases">
        <title>Genomic Encyclopedia of Type Strains, Phase IV (KMG-IV): sequencing the most valuable type-strain genomes for metagenomic binning, comparative biology and taxonomic classification.</title>
        <authorList>
            <person name="Goeker M."/>
        </authorList>
    </citation>
    <scope>NUCLEOTIDE SEQUENCE [LARGE SCALE GENOMIC DNA]</scope>
    <source>
        <strain evidence="1 2">DSM 24995</strain>
    </source>
</reference>
<dbReference type="GO" id="GO:0005829">
    <property type="term" value="C:cytosol"/>
    <property type="evidence" value="ECO:0007669"/>
    <property type="project" value="TreeGrafter"/>
</dbReference>
<keyword evidence="2" id="KW-1185">Reference proteome</keyword>
<organism evidence="1 2">
    <name type="scientific">Hungatella effluvii</name>
    <dbReference type="NCBI Taxonomy" id="1096246"/>
    <lineage>
        <taxon>Bacteria</taxon>
        <taxon>Bacillati</taxon>
        <taxon>Bacillota</taxon>
        <taxon>Clostridia</taxon>
        <taxon>Lachnospirales</taxon>
        <taxon>Lachnospiraceae</taxon>
        <taxon>Hungatella</taxon>
    </lineage>
</organism>
<proteinExistence type="predicted"/>
<dbReference type="Proteomes" id="UP000248057">
    <property type="component" value="Unassembled WGS sequence"/>
</dbReference>
<dbReference type="GO" id="GO:0000287">
    <property type="term" value="F:magnesium ion binding"/>
    <property type="evidence" value="ECO:0007669"/>
    <property type="project" value="TreeGrafter"/>
</dbReference>
<dbReference type="GO" id="GO:0016791">
    <property type="term" value="F:phosphatase activity"/>
    <property type="evidence" value="ECO:0007669"/>
    <property type="project" value="TreeGrafter"/>
</dbReference>
<dbReference type="SFLD" id="SFLDG01140">
    <property type="entry name" value="C2.B:_Phosphomannomutase_and_P"/>
    <property type="match status" value="1"/>
</dbReference>
<dbReference type="PANTHER" id="PTHR10000:SF8">
    <property type="entry name" value="HAD SUPERFAMILY HYDROLASE-LIKE, TYPE 3"/>
    <property type="match status" value="1"/>
</dbReference>
<dbReference type="RefSeq" id="WP_167437589.1">
    <property type="nucleotide sequence ID" value="NZ_QJKD01000006.1"/>
</dbReference>
<accession>A0A2V3Y410</accession>
<dbReference type="Gene3D" id="3.30.1240.10">
    <property type="match status" value="1"/>
</dbReference>
<dbReference type="SUPFAM" id="SSF56784">
    <property type="entry name" value="HAD-like"/>
    <property type="match status" value="1"/>
</dbReference>
<dbReference type="AlphaFoldDB" id="A0A2V3Y410"/>